<gene>
    <name evidence="1" type="ORF">CR513_41544</name>
</gene>
<evidence type="ECO:0000313" key="1">
    <source>
        <dbReference type="EMBL" id="RDX78209.1"/>
    </source>
</evidence>
<comment type="caution">
    <text evidence="1">The sequence shown here is derived from an EMBL/GenBank/DDBJ whole genome shotgun (WGS) entry which is preliminary data.</text>
</comment>
<evidence type="ECO:0000313" key="2">
    <source>
        <dbReference type="Proteomes" id="UP000257109"/>
    </source>
</evidence>
<dbReference type="Proteomes" id="UP000257109">
    <property type="component" value="Unassembled WGS sequence"/>
</dbReference>
<keyword evidence="2" id="KW-1185">Reference proteome</keyword>
<proteinExistence type="predicted"/>
<sequence>MANKAKKLEKFFVKAFHKGLRVGQFSDSIILRRPASIGEIRTQTEKHIEAEEDLADRLQVEHKASPFLSKGN</sequence>
<protein>
    <submittedName>
        <fullName evidence="1">Uncharacterized protein</fullName>
    </submittedName>
</protein>
<name>A0A371FIS9_MUCPR</name>
<organism evidence="1 2">
    <name type="scientific">Mucuna pruriens</name>
    <name type="common">Velvet bean</name>
    <name type="synonym">Dolichos pruriens</name>
    <dbReference type="NCBI Taxonomy" id="157652"/>
    <lineage>
        <taxon>Eukaryota</taxon>
        <taxon>Viridiplantae</taxon>
        <taxon>Streptophyta</taxon>
        <taxon>Embryophyta</taxon>
        <taxon>Tracheophyta</taxon>
        <taxon>Spermatophyta</taxon>
        <taxon>Magnoliopsida</taxon>
        <taxon>eudicotyledons</taxon>
        <taxon>Gunneridae</taxon>
        <taxon>Pentapetalae</taxon>
        <taxon>rosids</taxon>
        <taxon>fabids</taxon>
        <taxon>Fabales</taxon>
        <taxon>Fabaceae</taxon>
        <taxon>Papilionoideae</taxon>
        <taxon>50 kb inversion clade</taxon>
        <taxon>NPAAA clade</taxon>
        <taxon>indigoferoid/millettioid clade</taxon>
        <taxon>Phaseoleae</taxon>
        <taxon>Mucuna</taxon>
    </lineage>
</organism>
<accession>A0A371FIS9</accession>
<dbReference type="EMBL" id="QJKJ01008933">
    <property type="protein sequence ID" value="RDX78209.1"/>
    <property type="molecule type" value="Genomic_DNA"/>
</dbReference>
<reference evidence="1" key="1">
    <citation type="submission" date="2018-05" db="EMBL/GenBank/DDBJ databases">
        <title>Draft genome of Mucuna pruriens seed.</title>
        <authorList>
            <person name="Nnadi N.E."/>
            <person name="Vos R."/>
            <person name="Hasami M.H."/>
            <person name="Devisetty U.K."/>
            <person name="Aguiy J.C."/>
        </authorList>
    </citation>
    <scope>NUCLEOTIDE SEQUENCE [LARGE SCALE GENOMIC DNA]</scope>
    <source>
        <strain evidence="1">JCA_2017</strain>
    </source>
</reference>
<feature type="non-terminal residue" evidence="1">
    <location>
        <position position="72"/>
    </location>
</feature>
<dbReference type="OrthoDB" id="1740536at2759"/>
<dbReference type="AlphaFoldDB" id="A0A371FIS9"/>